<dbReference type="CDD" id="cd06261">
    <property type="entry name" value="TM_PBP2"/>
    <property type="match status" value="1"/>
</dbReference>
<dbReference type="SUPFAM" id="SSF161098">
    <property type="entry name" value="MetI-like"/>
    <property type="match status" value="1"/>
</dbReference>
<feature type="transmembrane region" description="Helical" evidence="8">
    <location>
        <begin position="99"/>
        <end position="124"/>
    </location>
</feature>
<feature type="transmembrane region" description="Helical" evidence="8">
    <location>
        <begin position="63"/>
        <end position="87"/>
    </location>
</feature>
<keyword evidence="6 8" id="KW-1133">Transmembrane helix</keyword>
<dbReference type="STRING" id="112248.SAMN05444392_1256"/>
<feature type="transmembrane region" description="Helical" evidence="8">
    <location>
        <begin position="175"/>
        <end position="200"/>
    </location>
</feature>
<gene>
    <name evidence="10" type="ORF">SAMN05444392_1256</name>
</gene>
<feature type="transmembrane region" description="Helical" evidence="8">
    <location>
        <begin position="9"/>
        <end position="30"/>
    </location>
</feature>
<dbReference type="EMBL" id="FQVL01000025">
    <property type="protein sequence ID" value="SHF42829.1"/>
    <property type="molecule type" value="Genomic_DNA"/>
</dbReference>
<dbReference type="Pfam" id="PF00528">
    <property type="entry name" value="BPD_transp_1"/>
    <property type="match status" value="1"/>
</dbReference>
<sequence>MIGKVASRLVIFMLFLFLALPLIVLIATSFTEAGYLSFPPEGFTFKWYLEVLRDTSYLDSFAFSFYLALLATAISIVIGVPTAQILARHDFFGKRLIEMFLSSSLLLPQIVFGVALLQFFSYFVAKPQSFWVLTLGHIVLTLPYIIRTCLASFIGLGKSLEEAGQDLGANRIKTFVFITLPLIKPSVIAGGLFAFAISWINVEVTIFLSASNQMALPVKMFNYVQYNVDPMIAAVSALTIYLAFILIVIIDYFVELENIAAN</sequence>
<evidence type="ECO:0000259" key="9">
    <source>
        <dbReference type="PROSITE" id="PS50928"/>
    </source>
</evidence>
<keyword evidence="11" id="KW-1185">Reference proteome</keyword>
<dbReference type="PANTHER" id="PTHR43357">
    <property type="entry name" value="INNER MEMBRANE ABC TRANSPORTER PERMEASE PROTEIN YDCV"/>
    <property type="match status" value="1"/>
</dbReference>
<comment type="subcellular location">
    <subcellularLocation>
        <location evidence="1">Cell inner membrane</location>
        <topology evidence="1">Multi-pass membrane protein</topology>
    </subcellularLocation>
    <subcellularLocation>
        <location evidence="8">Cell membrane</location>
        <topology evidence="8">Multi-pass membrane protein</topology>
    </subcellularLocation>
</comment>
<dbReference type="OrthoDB" id="9782004at2"/>
<dbReference type="AlphaFoldDB" id="A0A1M5BK35"/>
<evidence type="ECO:0000256" key="7">
    <source>
        <dbReference type="ARBA" id="ARBA00023136"/>
    </source>
</evidence>
<name>A0A1M5BK35_9BACL</name>
<evidence type="ECO:0000313" key="10">
    <source>
        <dbReference type="EMBL" id="SHF42829.1"/>
    </source>
</evidence>
<feature type="transmembrane region" description="Helical" evidence="8">
    <location>
        <begin position="231"/>
        <end position="254"/>
    </location>
</feature>
<reference evidence="10 11" key="1">
    <citation type="submission" date="2016-11" db="EMBL/GenBank/DDBJ databases">
        <authorList>
            <person name="Jaros S."/>
            <person name="Januszkiewicz K."/>
            <person name="Wedrychowicz H."/>
        </authorList>
    </citation>
    <scope>NUCLEOTIDE SEQUENCE [LARGE SCALE GENOMIC DNA]</scope>
    <source>
        <strain evidence="10 11">DSM 44666</strain>
    </source>
</reference>
<dbReference type="GO" id="GO:0005886">
    <property type="term" value="C:plasma membrane"/>
    <property type="evidence" value="ECO:0007669"/>
    <property type="project" value="UniProtKB-SubCell"/>
</dbReference>
<evidence type="ECO:0000256" key="3">
    <source>
        <dbReference type="ARBA" id="ARBA00022475"/>
    </source>
</evidence>
<accession>A0A1M5BK35</accession>
<keyword evidence="2 8" id="KW-0813">Transport</keyword>
<keyword evidence="7 8" id="KW-0472">Membrane</keyword>
<feature type="domain" description="ABC transmembrane type-1" evidence="9">
    <location>
        <begin position="61"/>
        <end position="250"/>
    </location>
</feature>
<keyword evidence="5 8" id="KW-0812">Transmembrane</keyword>
<evidence type="ECO:0000256" key="8">
    <source>
        <dbReference type="RuleBase" id="RU363032"/>
    </source>
</evidence>
<evidence type="ECO:0000256" key="6">
    <source>
        <dbReference type="ARBA" id="ARBA00022989"/>
    </source>
</evidence>
<evidence type="ECO:0000256" key="1">
    <source>
        <dbReference type="ARBA" id="ARBA00004429"/>
    </source>
</evidence>
<feature type="transmembrane region" description="Helical" evidence="8">
    <location>
        <begin position="130"/>
        <end position="154"/>
    </location>
</feature>
<keyword evidence="4" id="KW-0997">Cell inner membrane</keyword>
<dbReference type="InterPro" id="IPR000515">
    <property type="entry name" value="MetI-like"/>
</dbReference>
<keyword evidence="3" id="KW-1003">Cell membrane</keyword>
<dbReference type="PANTHER" id="PTHR43357:SF4">
    <property type="entry name" value="INNER MEMBRANE ABC TRANSPORTER PERMEASE PROTEIN YDCV"/>
    <property type="match status" value="1"/>
</dbReference>
<evidence type="ECO:0000256" key="5">
    <source>
        <dbReference type="ARBA" id="ARBA00022692"/>
    </source>
</evidence>
<dbReference type="PROSITE" id="PS50928">
    <property type="entry name" value="ABC_TM1"/>
    <property type="match status" value="1"/>
</dbReference>
<dbReference type="GO" id="GO:0055085">
    <property type="term" value="P:transmembrane transport"/>
    <property type="evidence" value="ECO:0007669"/>
    <property type="project" value="InterPro"/>
</dbReference>
<evidence type="ECO:0000256" key="2">
    <source>
        <dbReference type="ARBA" id="ARBA00022448"/>
    </source>
</evidence>
<dbReference type="Gene3D" id="1.10.3720.10">
    <property type="entry name" value="MetI-like"/>
    <property type="match status" value="1"/>
</dbReference>
<dbReference type="RefSeq" id="WP_073158642.1">
    <property type="nucleotide sequence ID" value="NZ_FQVL01000025.1"/>
</dbReference>
<dbReference type="Proteomes" id="UP000184476">
    <property type="component" value="Unassembled WGS sequence"/>
</dbReference>
<evidence type="ECO:0000256" key="4">
    <source>
        <dbReference type="ARBA" id="ARBA00022519"/>
    </source>
</evidence>
<protein>
    <submittedName>
        <fullName evidence="10">Putative spermidine/putrescine transport system permease protein</fullName>
    </submittedName>
</protein>
<evidence type="ECO:0000313" key="11">
    <source>
        <dbReference type="Proteomes" id="UP000184476"/>
    </source>
</evidence>
<proteinExistence type="inferred from homology"/>
<comment type="similarity">
    <text evidence="8">Belongs to the binding-protein-dependent transport system permease family.</text>
</comment>
<organism evidence="10 11">
    <name type="scientific">Seinonella peptonophila</name>
    <dbReference type="NCBI Taxonomy" id="112248"/>
    <lineage>
        <taxon>Bacteria</taxon>
        <taxon>Bacillati</taxon>
        <taxon>Bacillota</taxon>
        <taxon>Bacilli</taxon>
        <taxon>Bacillales</taxon>
        <taxon>Thermoactinomycetaceae</taxon>
        <taxon>Seinonella</taxon>
    </lineage>
</organism>
<dbReference type="InterPro" id="IPR035906">
    <property type="entry name" value="MetI-like_sf"/>
</dbReference>